<dbReference type="EMBL" id="JXNZ01000005">
    <property type="protein sequence ID" value="KIQ61298.1"/>
    <property type="molecule type" value="Genomic_DNA"/>
</dbReference>
<evidence type="ECO:0000259" key="2">
    <source>
        <dbReference type="Pfam" id="PF06429"/>
    </source>
</evidence>
<feature type="domain" description="Flagellar basal-body/hook protein C-terminal" evidence="2">
    <location>
        <begin position="85"/>
        <end position="125"/>
    </location>
</feature>
<dbReference type="Proteomes" id="UP000032101">
    <property type="component" value="Unassembled WGS sequence"/>
</dbReference>
<dbReference type="Pfam" id="PF06429">
    <property type="entry name" value="Flg_bbr_C"/>
    <property type="match status" value="1"/>
</dbReference>
<evidence type="ECO:0000256" key="1">
    <source>
        <dbReference type="ARBA" id="ARBA00009677"/>
    </source>
</evidence>
<dbReference type="PATRIC" id="fig|294.124.peg.196"/>
<keyword evidence="3" id="KW-0969">Cilium</keyword>
<keyword evidence="3" id="KW-0282">Flagellum</keyword>
<dbReference type="OrthoDB" id="9794148at2"/>
<evidence type="ECO:0000313" key="4">
    <source>
        <dbReference type="Proteomes" id="UP000032101"/>
    </source>
</evidence>
<dbReference type="InterPro" id="IPR010930">
    <property type="entry name" value="Flg_bb/hook_C_dom"/>
</dbReference>
<gene>
    <name evidence="3" type="ORF">RL74_00965</name>
</gene>
<proteinExistence type="inferred from homology"/>
<reference evidence="3 4" key="1">
    <citation type="submission" date="2015-01" db="EMBL/GenBank/DDBJ databases">
        <title>Draft Genome Sequence of the Biocontrol and Plant Growth-Promoting Rhizobacteria (PGPR) Pseudomonas fluorescens UM270.</title>
        <authorList>
            <person name="Hernandez-Salmeron J.E."/>
            <person name="Santoyo G."/>
            <person name="Moreno-Hagelsieb G."/>
            <person name="Hernandez-Leon R."/>
        </authorList>
    </citation>
    <scope>NUCLEOTIDE SEQUENCE [LARGE SCALE GENOMIC DNA]</scope>
    <source>
        <strain evidence="3 4">UM270</strain>
    </source>
</reference>
<protein>
    <submittedName>
        <fullName evidence="3">Flagellar basal-body rod protein FlgC</fullName>
    </submittedName>
</protein>
<accession>A0A0D0PRR1</accession>
<name>A0A0D0PRR1_PSEFL</name>
<comment type="caution">
    <text evidence="3">The sequence shown here is derived from an EMBL/GenBank/DDBJ whole genome shotgun (WGS) entry which is preliminary data.</text>
</comment>
<dbReference type="RefSeq" id="WP_042727962.1">
    <property type="nucleotide sequence ID" value="NZ_JXNZ01000005.1"/>
</dbReference>
<sequence length="131" mass="14270">MPLDNISETVRASMAYERSRVEVASYNLAIANVAIAPGQRSPLLGVSPPASFASQMGLPQPMVHAQARSDTRLVHDPAHPLADHNGMVHYPNIEAAREMATLVSATRAYEANIRAYNSLREMTLKAFEIGK</sequence>
<organism evidence="3 4">
    <name type="scientific">Pseudomonas fluorescens</name>
    <dbReference type="NCBI Taxonomy" id="294"/>
    <lineage>
        <taxon>Bacteria</taxon>
        <taxon>Pseudomonadati</taxon>
        <taxon>Pseudomonadota</taxon>
        <taxon>Gammaproteobacteria</taxon>
        <taxon>Pseudomonadales</taxon>
        <taxon>Pseudomonadaceae</taxon>
        <taxon>Pseudomonas</taxon>
    </lineage>
</organism>
<evidence type="ECO:0000313" key="3">
    <source>
        <dbReference type="EMBL" id="KIQ61298.1"/>
    </source>
</evidence>
<comment type="similarity">
    <text evidence="1">Belongs to the flagella basal body rod proteins family.</text>
</comment>
<keyword evidence="3" id="KW-0966">Cell projection</keyword>
<dbReference type="AlphaFoldDB" id="A0A0D0PRR1"/>